<keyword evidence="4 5" id="KW-0472">Membrane</keyword>
<feature type="transmembrane region" description="Helical" evidence="5">
    <location>
        <begin position="171"/>
        <end position="191"/>
    </location>
</feature>
<dbReference type="Gene3D" id="1.20.1250.20">
    <property type="entry name" value="MFS general substrate transporter like domains"/>
    <property type="match status" value="1"/>
</dbReference>
<dbReference type="InterPro" id="IPR011701">
    <property type="entry name" value="MFS"/>
</dbReference>
<feature type="transmembrane region" description="Helical" evidence="5">
    <location>
        <begin position="373"/>
        <end position="395"/>
    </location>
</feature>
<feature type="transmembrane region" description="Helical" evidence="5">
    <location>
        <begin position="47"/>
        <end position="72"/>
    </location>
</feature>
<feature type="transmembrane region" description="Helical" evidence="5">
    <location>
        <begin position="349"/>
        <end position="367"/>
    </location>
</feature>
<feature type="transmembrane region" description="Helical" evidence="5">
    <location>
        <begin position="249"/>
        <end position="273"/>
    </location>
</feature>
<reference evidence="7 8" key="1">
    <citation type="submission" date="2015-10" db="EMBL/GenBank/DDBJ databases">
        <title>Draft genome sequence of Streptomyces corchorusii DSM 40340, type strain for the species Streptomyces corchorusii.</title>
        <authorList>
            <person name="Ruckert C."/>
            <person name="Winkler A."/>
            <person name="Kalinowski J."/>
            <person name="Kampfer P."/>
            <person name="Glaeser S."/>
        </authorList>
    </citation>
    <scope>NUCLEOTIDE SEQUENCE [LARGE SCALE GENOMIC DNA]</scope>
    <source>
        <strain evidence="7 8">DSM 40340</strain>
    </source>
</reference>
<keyword evidence="3 5" id="KW-1133">Transmembrane helix</keyword>
<dbReference type="SUPFAM" id="SSF103473">
    <property type="entry name" value="MFS general substrate transporter"/>
    <property type="match status" value="1"/>
</dbReference>
<organism evidence="7 8">
    <name type="scientific">Streptomyces corchorusii</name>
    <name type="common">Streptomyces chibaensis</name>
    <dbReference type="NCBI Taxonomy" id="1903"/>
    <lineage>
        <taxon>Bacteria</taxon>
        <taxon>Bacillati</taxon>
        <taxon>Actinomycetota</taxon>
        <taxon>Actinomycetes</taxon>
        <taxon>Kitasatosporales</taxon>
        <taxon>Streptomycetaceae</taxon>
        <taxon>Streptomyces</taxon>
    </lineage>
</organism>
<dbReference type="InterPro" id="IPR036259">
    <property type="entry name" value="MFS_trans_sf"/>
</dbReference>
<dbReference type="CDD" id="cd17324">
    <property type="entry name" value="MFS_NepI_like"/>
    <property type="match status" value="1"/>
</dbReference>
<feature type="transmembrane region" description="Helical" evidence="5">
    <location>
        <begin position="223"/>
        <end position="243"/>
    </location>
</feature>
<sequence>MSVTSAPSATATRLPGRLLALLSLTCGVSVANIYFPQALTPLIADDFSISSGSAAFVVTAGQFGYAAGIFLLVPLGDRLPWRRLLAVLLSLTGAGLLIAGTATTPLVLTVASVLVGTTTVVPQIIIPLAAGLVAEHRRGAVTGILLSGLTLGILLARAFGGGLGGWLGWRAPYLLAGALVLILAAVVPSLVPAHRPASAPAYLDLLKAPAELLRAVPELRRSCLYQALVFAGFSAAWTLVPLLMTGPAYHLGTGAVGLVALVGAGSVLATPFAGRLIDRYGTDRMSLWCLLGALAAPVVLLPASAGGAAGMTALIAGMLVLDVALQSGQVANQTRIFSVRPDARSRLNTAYMTCVFLGGSLGSWAGVTLYRHFGWATALSAVLLVNAVALGRHVLHLTYGRRRRAGTAGP</sequence>
<keyword evidence="2 5" id="KW-0812">Transmembrane</keyword>
<dbReference type="GO" id="GO:0022857">
    <property type="term" value="F:transmembrane transporter activity"/>
    <property type="evidence" value="ECO:0007669"/>
    <property type="project" value="InterPro"/>
</dbReference>
<accession>A0A101QKK9</accession>
<dbReference type="Proteomes" id="UP000053398">
    <property type="component" value="Unassembled WGS sequence"/>
</dbReference>
<feature type="transmembrane region" description="Helical" evidence="5">
    <location>
        <begin position="285"/>
        <end position="303"/>
    </location>
</feature>
<evidence type="ECO:0000256" key="5">
    <source>
        <dbReference type="SAM" id="Phobius"/>
    </source>
</evidence>
<dbReference type="Pfam" id="PF07690">
    <property type="entry name" value="MFS_1"/>
    <property type="match status" value="1"/>
</dbReference>
<dbReference type="PROSITE" id="PS50850">
    <property type="entry name" value="MFS"/>
    <property type="match status" value="1"/>
</dbReference>
<dbReference type="RefSeq" id="WP_059262019.1">
    <property type="nucleotide sequence ID" value="NZ_KQ948352.1"/>
</dbReference>
<feature type="transmembrane region" description="Helical" evidence="5">
    <location>
        <begin position="140"/>
        <end position="159"/>
    </location>
</feature>
<feature type="transmembrane region" description="Helical" evidence="5">
    <location>
        <begin position="309"/>
        <end position="328"/>
    </location>
</feature>
<dbReference type="GO" id="GO:0005886">
    <property type="term" value="C:plasma membrane"/>
    <property type="evidence" value="ECO:0007669"/>
    <property type="project" value="UniProtKB-SubCell"/>
</dbReference>
<feature type="transmembrane region" description="Helical" evidence="5">
    <location>
        <begin position="84"/>
        <end position="102"/>
    </location>
</feature>
<feature type="transmembrane region" description="Helical" evidence="5">
    <location>
        <begin position="108"/>
        <end position="133"/>
    </location>
</feature>
<evidence type="ECO:0000313" key="7">
    <source>
        <dbReference type="EMBL" id="KUN31568.1"/>
    </source>
</evidence>
<evidence type="ECO:0000256" key="2">
    <source>
        <dbReference type="ARBA" id="ARBA00022692"/>
    </source>
</evidence>
<dbReference type="AlphaFoldDB" id="A0A101QKK9"/>
<feature type="domain" description="Major facilitator superfamily (MFS) profile" evidence="6">
    <location>
        <begin position="15"/>
        <end position="404"/>
    </location>
</feature>
<evidence type="ECO:0000313" key="8">
    <source>
        <dbReference type="Proteomes" id="UP000053398"/>
    </source>
</evidence>
<name>A0A101QKK9_STRCK</name>
<dbReference type="PANTHER" id="PTHR42910">
    <property type="entry name" value="TRANSPORTER SCO4007-RELATED"/>
    <property type="match status" value="1"/>
</dbReference>
<dbReference type="PANTHER" id="PTHR42910:SF1">
    <property type="entry name" value="MAJOR FACILITATOR SUPERFAMILY (MFS) PROFILE DOMAIN-CONTAINING PROTEIN"/>
    <property type="match status" value="1"/>
</dbReference>
<comment type="subcellular location">
    <subcellularLocation>
        <location evidence="1">Cell membrane</location>
        <topology evidence="1">Multi-pass membrane protein</topology>
    </subcellularLocation>
</comment>
<evidence type="ECO:0000256" key="4">
    <source>
        <dbReference type="ARBA" id="ARBA00023136"/>
    </source>
</evidence>
<dbReference type="EMBL" id="LMWP01000005">
    <property type="protein sequence ID" value="KUN31568.1"/>
    <property type="molecule type" value="Genomic_DNA"/>
</dbReference>
<evidence type="ECO:0000259" key="6">
    <source>
        <dbReference type="PROSITE" id="PS50850"/>
    </source>
</evidence>
<protein>
    <submittedName>
        <fullName evidence="7">MFS transporter</fullName>
    </submittedName>
</protein>
<evidence type="ECO:0000256" key="3">
    <source>
        <dbReference type="ARBA" id="ARBA00022989"/>
    </source>
</evidence>
<dbReference type="InterPro" id="IPR020846">
    <property type="entry name" value="MFS_dom"/>
</dbReference>
<gene>
    <name evidence="7" type="ORF">AQJ11_05065</name>
</gene>
<comment type="caution">
    <text evidence="7">The sequence shown here is derived from an EMBL/GenBank/DDBJ whole genome shotgun (WGS) entry which is preliminary data.</text>
</comment>
<evidence type="ECO:0000256" key="1">
    <source>
        <dbReference type="ARBA" id="ARBA00004651"/>
    </source>
</evidence>
<proteinExistence type="predicted"/>
<keyword evidence="8" id="KW-1185">Reference proteome</keyword>